<dbReference type="FunFam" id="3.30.950.10:FF:000002">
    <property type="entry name" value="Ribosomal RNA small subunit methyltransferase I"/>
    <property type="match status" value="1"/>
</dbReference>
<dbReference type="GO" id="GO:0070677">
    <property type="term" value="F:rRNA (cytosine-2'-O-)-methyltransferase activity"/>
    <property type="evidence" value="ECO:0007669"/>
    <property type="project" value="UniProtKB-UniRule"/>
</dbReference>
<keyword evidence="1 6" id="KW-0963">Cytoplasm</keyword>
<comment type="function">
    <text evidence="6">Catalyzes the 2'-O-methylation of the ribose of cytidine 1402 (C1402) in 16S rRNA.</text>
</comment>
<dbReference type="FunFam" id="3.40.1010.10:FF:000002">
    <property type="entry name" value="Ribosomal RNA small subunit methyltransferase I"/>
    <property type="match status" value="1"/>
</dbReference>
<keyword evidence="5 6" id="KW-0949">S-adenosyl-L-methionine</keyword>
<dbReference type="Proteomes" id="UP001178148">
    <property type="component" value="Unassembled WGS sequence"/>
</dbReference>
<dbReference type="NCBIfam" id="TIGR00096">
    <property type="entry name" value="16S rRNA (cytidine(1402)-2'-O)-methyltransferase"/>
    <property type="match status" value="1"/>
</dbReference>
<keyword evidence="4 6" id="KW-0808">Transferase</keyword>
<name>A0AA90NTZ5_9GAMM</name>
<dbReference type="CDD" id="cd11648">
    <property type="entry name" value="RsmI"/>
    <property type="match status" value="1"/>
</dbReference>
<dbReference type="AlphaFoldDB" id="A0AA90NTZ5"/>
<feature type="domain" description="RsmI HTH" evidence="8">
    <location>
        <begin position="237"/>
        <end position="278"/>
    </location>
</feature>
<evidence type="ECO:0000313" key="10">
    <source>
        <dbReference type="Proteomes" id="UP001178148"/>
    </source>
</evidence>
<comment type="catalytic activity">
    <reaction evidence="6">
        <text>cytidine(1402) in 16S rRNA + S-adenosyl-L-methionine = 2'-O-methylcytidine(1402) in 16S rRNA + S-adenosyl-L-homocysteine + H(+)</text>
        <dbReference type="Rhea" id="RHEA:42924"/>
        <dbReference type="Rhea" id="RHEA-COMP:10285"/>
        <dbReference type="Rhea" id="RHEA-COMP:10286"/>
        <dbReference type="ChEBI" id="CHEBI:15378"/>
        <dbReference type="ChEBI" id="CHEBI:57856"/>
        <dbReference type="ChEBI" id="CHEBI:59789"/>
        <dbReference type="ChEBI" id="CHEBI:74495"/>
        <dbReference type="ChEBI" id="CHEBI:82748"/>
        <dbReference type="EC" id="2.1.1.198"/>
    </reaction>
</comment>
<dbReference type="InterPro" id="IPR053910">
    <property type="entry name" value="RsmI_HTH"/>
</dbReference>
<dbReference type="PANTHER" id="PTHR46111">
    <property type="entry name" value="RIBOSOMAL RNA SMALL SUBUNIT METHYLTRANSFERASE I"/>
    <property type="match status" value="1"/>
</dbReference>
<evidence type="ECO:0000259" key="8">
    <source>
        <dbReference type="Pfam" id="PF23016"/>
    </source>
</evidence>
<dbReference type="Gene3D" id="3.40.1010.10">
    <property type="entry name" value="Cobalt-precorrin-4 Transmethylase, Domain 1"/>
    <property type="match status" value="1"/>
</dbReference>
<dbReference type="GO" id="GO:0005737">
    <property type="term" value="C:cytoplasm"/>
    <property type="evidence" value="ECO:0007669"/>
    <property type="project" value="UniProtKB-SubCell"/>
</dbReference>
<dbReference type="InterPro" id="IPR018063">
    <property type="entry name" value="SAM_MeTrfase_RsmI_CS"/>
</dbReference>
<dbReference type="Pfam" id="PF00590">
    <property type="entry name" value="TP_methylase"/>
    <property type="match status" value="1"/>
</dbReference>
<evidence type="ECO:0000259" key="7">
    <source>
        <dbReference type="Pfam" id="PF00590"/>
    </source>
</evidence>
<dbReference type="PIRSF" id="PIRSF005917">
    <property type="entry name" value="MTase_YraL"/>
    <property type="match status" value="1"/>
</dbReference>
<accession>A0AA90NTZ5</accession>
<evidence type="ECO:0000313" key="9">
    <source>
        <dbReference type="EMBL" id="MDP0589072.1"/>
    </source>
</evidence>
<evidence type="ECO:0000256" key="2">
    <source>
        <dbReference type="ARBA" id="ARBA00022552"/>
    </source>
</evidence>
<evidence type="ECO:0000256" key="6">
    <source>
        <dbReference type="HAMAP-Rule" id="MF_01877"/>
    </source>
</evidence>
<dbReference type="InterPro" id="IPR014777">
    <property type="entry name" value="4pyrrole_Mease_sub1"/>
</dbReference>
<comment type="caution">
    <text evidence="9">The sequence shown here is derived from an EMBL/GenBank/DDBJ whole genome shotgun (WGS) entry which is preliminary data.</text>
</comment>
<keyword evidence="2 6" id="KW-0698">rRNA processing</keyword>
<dbReference type="InterPro" id="IPR000878">
    <property type="entry name" value="4pyrrol_Mease"/>
</dbReference>
<gene>
    <name evidence="6 9" type="primary">rsmI</name>
    <name evidence="9" type="ORF">QS748_07695</name>
</gene>
<evidence type="ECO:0000256" key="3">
    <source>
        <dbReference type="ARBA" id="ARBA00022603"/>
    </source>
</evidence>
<organism evidence="9 10">
    <name type="scientific">Candidatus Endonucleibacter bathymodioli</name>
    <dbReference type="NCBI Taxonomy" id="539814"/>
    <lineage>
        <taxon>Bacteria</taxon>
        <taxon>Pseudomonadati</taxon>
        <taxon>Pseudomonadota</taxon>
        <taxon>Gammaproteobacteria</taxon>
        <taxon>Oceanospirillales</taxon>
        <taxon>Endozoicomonadaceae</taxon>
        <taxon>Candidatus Endonucleibacter</taxon>
    </lineage>
</organism>
<dbReference type="Gene3D" id="3.30.950.10">
    <property type="entry name" value="Methyltransferase, Cobalt-precorrin-4 Transmethylase, Domain 2"/>
    <property type="match status" value="1"/>
</dbReference>
<dbReference type="SUPFAM" id="SSF53790">
    <property type="entry name" value="Tetrapyrrole methylase"/>
    <property type="match status" value="1"/>
</dbReference>
<feature type="domain" description="Tetrapyrrole methylase" evidence="7">
    <location>
        <begin position="6"/>
        <end position="203"/>
    </location>
</feature>
<dbReference type="PROSITE" id="PS01296">
    <property type="entry name" value="RSMI"/>
    <property type="match status" value="1"/>
</dbReference>
<dbReference type="HAMAP" id="MF_01877">
    <property type="entry name" value="16SrRNA_methyltr_I"/>
    <property type="match status" value="1"/>
</dbReference>
<keyword evidence="3 6" id="KW-0489">Methyltransferase</keyword>
<proteinExistence type="inferred from homology"/>
<dbReference type="InterPro" id="IPR008189">
    <property type="entry name" value="rRNA_ssu_MeTfrase_I"/>
</dbReference>
<dbReference type="EC" id="2.1.1.198" evidence="6"/>
<comment type="similarity">
    <text evidence="6">Belongs to the methyltransferase superfamily. RsmI family.</text>
</comment>
<evidence type="ECO:0000256" key="5">
    <source>
        <dbReference type="ARBA" id="ARBA00022691"/>
    </source>
</evidence>
<dbReference type="Pfam" id="PF23016">
    <property type="entry name" value="RsmI_C"/>
    <property type="match status" value="1"/>
</dbReference>
<keyword evidence="10" id="KW-1185">Reference proteome</keyword>
<reference evidence="9 10" key="1">
    <citation type="journal article" date="2023" name="bioRxiv">
        <title>An intranuclear bacterial parasite of deep-sea mussels expresses apoptosis inhibitors acquired from its host.</title>
        <authorList>
            <person name="Gonzalez Porras M.A."/>
            <person name="Assie A."/>
            <person name="Tietjen M."/>
            <person name="Violette M."/>
            <person name="Kleiner M."/>
            <person name="Gruber-Vodicka H."/>
            <person name="Dubilier N."/>
            <person name="Leisch N."/>
        </authorList>
    </citation>
    <scope>NUCLEOTIDE SEQUENCE [LARGE SCALE GENOMIC DNA]</scope>
    <source>
        <strain evidence="9">IAP13</strain>
    </source>
</reference>
<evidence type="ECO:0000256" key="1">
    <source>
        <dbReference type="ARBA" id="ARBA00022490"/>
    </source>
</evidence>
<dbReference type="InterPro" id="IPR014776">
    <property type="entry name" value="4pyrrole_Mease_sub2"/>
</dbReference>
<evidence type="ECO:0000256" key="4">
    <source>
        <dbReference type="ARBA" id="ARBA00022679"/>
    </source>
</evidence>
<dbReference type="InterPro" id="IPR035996">
    <property type="entry name" value="4pyrrol_Methylase_sf"/>
</dbReference>
<protein>
    <recommendedName>
        <fullName evidence="6">Ribosomal RNA small subunit methyltransferase I</fullName>
        <ecNumber evidence="6">2.1.1.198</ecNumber>
    </recommendedName>
    <alternativeName>
        <fullName evidence="6">16S rRNA 2'-O-ribose C1402 methyltransferase</fullName>
    </alternativeName>
    <alternativeName>
        <fullName evidence="6">rRNA (cytidine-2'-O-)-methyltransferase RsmI</fullName>
    </alternativeName>
</protein>
<dbReference type="PANTHER" id="PTHR46111:SF1">
    <property type="entry name" value="RIBOSOMAL RNA SMALL SUBUNIT METHYLTRANSFERASE I"/>
    <property type="match status" value="1"/>
</dbReference>
<comment type="subcellular location">
    <subcellularLocation>
        <location evidence="6">Cytoplasm</location>
    </subcellularLocation>
</comment>
<sequence>MLEPSLYIVATPIGNLGDMTSRAVDILKRVDVIAAEDTRHSRRLLNYFGIETRLISCHEHNERQKTEKLLIRLQEGESVALISDAGTPLISDPGYFLVRTVREAGIKVVPIPGVCAIIAALSVSGLATNCFYFAGFLPAKSSKRREKLAELSEMKSTWGFYESTHRICESLDDCLDMLGEQRYVVLAREITKTFETVIAGTVGVVRECLANDSDQCRGEFVVLVEGSREKPNSFFSKDTERLLLRLLQDLSIKKATAIVADITGHRKKELYDFVLTLKNK</sequence>
<dbReference type="EMBL" id="JASXSV010000009">
    <property type="protein sequence ID" value="MDP0589072.1"/>
    <property type="molecule type" value="Genomic_DNA"/>
</dbReference>